<accession>A0A4U7AQ57</accession>
<evidence type="ECO:0000256" key="1">
    <source>
        <dbReference type="SAM" id="MobiDB-lite"/>
    </source>
</evidence>
<dbReference type="EMBL" id="PTQR01000091">
    <property type="protein sequence ID" value="TKX20308.1"/>
    <property type="molecule type" value="Genomic_DNA"/>
</dbReference>
<organism evidence="2 3">
    <name type="scientific">Elsinoe australis</name>
    <dbReference type="NCBI Taxonomy" id="40998"/>
    <lineage>
        <taxon>Eukaryota</taxon>
        <taxon>Fungi</taxon>
        <taxon>Dikarya</taxon>
        <taxon>Ascomycota</taxon>
        <taxon>Pezizomycotina</taxon>
        <taxon>Dothideomycetes</taxon>
        <taxon>Dothideomycetidae</taxon>
        <taxon>Myriangiales</taxon>
        <taxon>Elsinoaceae</taxon>
        <taxon>Elsinoe</taxon>
    </lineage>
</organism>
<dbReference type="PANTHER" id="PTHR37540">
    <property type="entry name" value="TRANSCRIPTION FACTOR (ACR-2), PUTATIVE-RELATED-RELATED"/>
    <property type="match status" value="1"/>
</dbReference>
<reference evidence="2 3" key="1">
    <citation type="submission" date="2018-02" db="EMBL/GenBank/DDBJ databases">
        <title>Draft genome sequences of Elsinoe sp., causing black scab on jojoba.</title>
        <authorList>
            <person name="Stodart B."/>
            <person name="Jeffress S."/>
            <person name="Ash G."/>
            <person name="Arun Chinnappa K."/>
        </authorList>
    </citation>
    <scope>NUCLEOTIDE SEQUENCE [LARGE SCALE GENOMIC DNA]</scope>
    <source>
        <strain evidence="2 3">Hillstone_2</strain>
    </source>
</reference>
<evidence type="ECO:0000313" key="2">
    <source>
        <dbReference type="EMBL" id="TKX20308.1"/>
    </source>
</evidence>
<dbReference type="PANTHER" id="PTHR37540:SF5">
    <property type="entry name" value="TRANSCRIPTION FACTOR DOMAIN-CONTAINING PROTEIN"/>
    <property type="match status" value="1"/>
</dbReference>
<evidence type="ECO:0000313" key="3">
    <source>
        <dbReference type="Proteomes" id="UP000308133"/>
    </source>
</evidence>
<dbReference type="Proteomes" id="UP000308133">
    <property type="component" value="Unassembled WGS sequence"/>
</dbReference>
<gene>
    <name evidence="2" type="ORF">C1H76_7462</name>
</gene>
<comment type="caution">
    <text evidence="2">The sequence shown here is derived from an EMBL/GenBank/DDBJ whole genome shotgun (WGS) entry which is preliminary data.</text>
</comment>
<sequence length="645" mass="73008">MSSEYPFVVVTHPAQLKDEGTKRVIRKTVMHDYMRKESQNASSTDPRVLRRRLRTTTHVRDEPDEAQCTEELSPPELSGSSSIASRSSSGSLRPAMDHPFDQSETVINPLIMPEPIQDELASLVNGIRHFSISSDAAASKTYLDPLWERIRPEKHDHFVSALVYQHEDITRLINRDHNAGSPVNLDLLKAVCGAYYSSTACNRQWTHLLLESPEAYLSALCLVAPFTDLMIMGETWNGDSPSKYLRQTLEVLDVVPRMINDRIKAPDKSHDDHTAIAIAQLLSCQLATPHHSHLSAHRKALKDIVSHRGGLHRLGGDGVVARFLTITELEAAIFTDISADHIYCAWANLHYPASGIPKNLPESPLFKLDQGQPSHLSEDELCIADTLRIISLIQDLTDLVCEAQKPGLDLHNQGAIHPEWSANDDVSFMASVRHKLHLLHQFPKHTSHADLNDAGWSLEGHFMRIHILGDREPWVDDYRTSDRRNNKRHADPLRDAQIETLPDDSGVPQEVMELFNEYFDNPDKGSDPSSTLMMTSLHDNAFDSPYQYMTLQGKSANLAEQVPPSGRKRRFSEEPQEYLDDFMESARDIDEMQIPEASIIEAAHIRQFFTSHAIRVSILLRFEHPYVVVHGLRRMADVMCWLRRD</sequence>
<feature type="region of interest" description="Disordered" evidence="1">
    <location>
        <begin position="55"/>
        <end position="98"/>
    </location>
</feature>
<protein>
    <submittedName>
        <fullName evidence="2">Uncharacterized protein</fullName>
    </submittedName>
</protein>
<proteinExistence type="predicted"/>
<feature type="compositionally biased region" description="Low complexity" evidence="1">
    <location>
        <begin position="70"/>
        <end position="93"/>
    </location>
</feature>
<dbReference type="AlphaFoldDB" id="A0A4U7AQ57"/>
<name>A0A4U7AQ57_9PEZI</name>